<evidence type="ECO:0000259" key="1">
    <source>
        <dbReference type="Pfam" id="PF09331"/>
    </source>
</evidence>
<evidence type="ECO:0000313" key="2">
    <source>
        <dbReference type="EMBL" id="KAI9200361.1"/>
    </source>
</evidence>
<reference evidence="2" key="2">
    <citation type="submission" date="2023-02" db="EMBL/GenBank/DDBJ databases">
        <authorList>
            <person name="Swenson N.G."/>
            <person name="Wegrzyn J.L."/>
            <person name="Mcevoy S.L."/>
        </authorList>
    </citation>
    <scope>NUCLEOTIDE SEQUENCE</scope>
    <source>
        <strain evidence="2">91603</strain>
        <tissue evidence="2">Leaf</tissue>
    </source>
</reference>
<protein>
    <recommendedName>
        <fullName evidence="1">DUF1985 domain-containing protein</fullName>
    </recommendedName>
</protein>
<dbReference type="PANTHER" id="PTHR48449">
    <property type="entry name" value="DUF1985 DOMAIN-CONTAINING PROTEIN"/>
    <property type="match status" value="1"/>
</dbReference>
<proteinExistence type="predicted"/>
<dbReference type="Pfam" id="PF09331">
    <property type="entry name" value="DUF1985"/>
    <property type="match status" value="1"/>
</dbReference>
<accession>A0AAD5JGY2</accession>
<dbReference type="PANTHER" id="PTHR48449:SF1">
    <property type="entry name" value="DUF1985 DOMAIN-CONTAINING PROTEIN"/>
    <property type="match status" value="1"/>
</dbReference>
<dbReference type="Proteomes" id="UP001064489">
    <property type="component" value="Chromosome 9"/>
</dbReference>
<gene>
    <name evidence="2" type="ORF">LWI28_006591</name>
</gene>
<dbReference type="InterPro" id="IPR015410">
    <property type="entry name" value="DUF1985"/>
</dbReference>
<evidence type="ECO:0000313" key="3">
    <source>
        <dbReference type="Proteomes" id="UP001064489"/>
    </source>
</evidence>
<dbReference type="EMBL" id="JAJSOW010000001">
    <property type="protein sequence ID" value="KAI9200361.1"/>
    <property type="molecule type" value="Genomic_DNA"/>
</dbReference>
<keyword evidence="3" id="KW-1185">Reference proteome</keyword>
<comment type="caution">
    <text evidence="2">The sequence shown here is derived from an EMBL/GenBank/DDBJ whole genome shotgun (WGS) entry which is preliminary data.</text>
</comment>
<name>A0AAD5JGY2_ACENE</name>
<dbReference type="AlphaFoldDB" id="A0AAD5JGY2"/>
<reference evidence="2" key="1">
    <citation type="journal article" date="2022" name="Plant J.">
        <title>Strategies of tolerance reflected in two North American maple genomes.</title>
        <authorList>
            <person name="McEvoy S.L."/>
            <person name="Sezen U.U."/>
            <person name="Trouern-Trend A."/>
            <person name="McMahon S.M."/>
            <person name="Schaberg P.G."/>
            <person name="Yang J."/>
            <person name="Wegrzyn J.L."/>
            <person name="Swenson N.G."/>
        </authorList>
    </citation>
    <scope>NUCLEOTIDE SEQUENCE</scope>
    <source>
        <strain evidence="2">91603</strain>
    </source>
</reference>
<organism evidence="2 3">
    <name type="scientific">Acer negundo</name>
    <name type="common">Box elder</name>
    <dbReference type="NCBI Taxonomy" id="4023"/>
    <lineage>
        <taxon>Eukaryota</taxon>
        <taxon>Viridiplantae</taxon>
        <taxon>Streptophyta</taxon>
        <taxon>Embryophyta</taxon>
        <taxon>Tracheophyta</taxon>
        <taxon>Spermatophyta</taxon>
        <taxon>Magnoliopsida</taxon>
        <taxon>eudicotyledons</taxon>
        <taxon>Gunneridae</taxon>
        <taxon>Pentapetalae</taxon>
        <taxon>rosids</taxon>
        <taxon>malvids</taxon>
        <taxon>Sapindales</taxon>
        <taxon>Sapindaceae</taxon>
        <taxon>Hippocastanoideae</taxon>
        <taxon>Acereae</taxon>
        <taxon>Acer</taxon>
    </lineage>
</organism>
<sequence>MKFSAGIVHQLLIRELHNDELEDEMRFLLGCYSVRFSNVEFCLITRLKFGVIPDTMTYDMVENGIHQQSFEGRDEVKYEELKAILRIGVFTEQNDAVKLFLLYILNWTLMRLDERKKVPIWQIRLVKDLDVFDVFS</sequence>
<feature type="domain" description="DUF1985" evidence="1">
    <location>
        <begin position="12"/>
        <end position="135"/>
    </location>
</feature>